<feature type="domain" description="NAD(P)-binding" evidence="2">
    <location>
        <begin position="15"/>
        <end position="145"/>
    </location>
</feature>
<evidence type="ECO:0000259" key="2">
    <source>
        <dbReference type="Pfam" id="PF13460"/>
    </source>
</evidence>
<dbReference type="OrthoDB" id="9774199at2"/>
<keyword evidence="1" id="KW-0812">Transmembrane</keyword>
<proteinExistence type="predicted"/>
<feature type="transmembrane region" description="Helical" evidence="1">
    <location>
        <begin position="237"/>
        <end position="260"/>
    </location>
</feature>
<keyword evidence="4" id="KW-1185">Reference proteome</keyword>
<dbReference type="Pfam" id="PF11066">
    <property type="entry name" value="DUF2867"/>
    <property type="match status" value="1"/>
</dbReference>
<evidence type="ECO:0000313" key="4">
    <source>
        <dbReference type="Proteomes" id="UP000322214"/>
    </source>
</evidence>
<dbReference type="InterPro" id="IPR016040">
    <property type="entry name" value="NAD(P)-bd_dom"/>
</dbReference>
<dbReference type="SUPFAM" id="SSF51735">
    <property type="entry name" value="NAD(P)-binding Rossmann-fold domains"/>
    <property type="match status" value="1"/>
</dbReference>
<dbReference type="EMBL" id="CP042912">
    <property type="protein sequence ID" value="QEG24661.1"/>
    <property type="molecule type" value="Genomic_DNA"/>
</dbReference>
<sequence>MNSQTNTSRKILLTGATGYVGGRLLPRLVSRGHDVRCLTRRESGRENFNLDEVEVSVGNVLNMDSLLQTLEGIHTAYYFIHSMGDSEDFEKTDRKAAENFAEACSRQNVKRIVYLGGLGNEADDLSKHLRSRQEIGDVLRTSTAQVVEFQASIIIGSGSLSFEMIRALVERLPVMICPKWVRVLAQPIAIEDVLAYLVEVLDKPVSDSRIYEIGGPDAVSYGDIMQRYADQRRLTRYMIPVPFLTPYLSSLWLGLVTPLYSRVGRKLIDSLRNETLVTDDSAAHEFSVVPRSVDEAISRALVNEDSEFAETRWSDAFSSGGEQKSWGGVRFGSRLVDSRCREVPLTAAEAFAPIRRIGGSTGWYYGDWLWKIRGFMDLLVGGVGVRRGRRDPENVRSGDTLDFWRVEEVVPDKLLRLAAEMRVPGRAWLEFEVTEEEGKTTVRQTAIFDPVGLFGILYWYSLFPLHEFVFRGMLRNICKAAVGHAERVDSAKAA</sequence>
<dbReference type="PANTHER" id="PTHR12126">
    <property type="entry name" value="NADH-UBIQUINONE OXIDOREDUCTASE 39 KDA SUBUNIT-RELATED"/>
    <property type="match status" value="1"/>
</dbReference>
<dbReference type="STRING" id="980251.GCA_001642875_00987"/>
<dbReference type="InterPro" id="IPR021295">
    <property type="entry name" value="DUF2867"/>
</dbReference>
<dbReference type="GO" id="GO:0044877">
    <property type="term" value="F:protein-containing complex binding"/>
    <property type="evidence" value="ECO:0007669"/>
    <property type="project" value="TreeGrafter"/>
</dbReference>
<name>A0A5B9PQB5_9BACT</name>
<keyword evidence="1" id="KW-1133">Transmembrane helix</keyword>
<gene>
    <name evidence="3" type="ORF">MFFC18_45820</name>
</gene>
<keyword evidence="1" id="KW-0472">Membrane</keyword>
<dbReference type="InterPro" id="IPR036291">
    <property type="entry name" value="NAD(P)-bd_dom_sf"/>
</dbReference>
<dbReference type="RefSeq" id="WP_075083778.1">
    <property type="nucleotide sequence ID" value="NZ_CP042912.1"/>
</dbReference>
<accession>A0A5B9PQB5</accession>
<dbReference type="Gene3D" id="3.40.50.720">
    <property type="entry name" value="NAD(P)-binding Rossmann-like Domain"/>
    <property type="match status" value="1"/>
</dbReference>
<dbReference type="InterPro" id="IPR051207">
    <property type="entry name" value="ComplexI_NDUFA9_subunit"/>
</dbReference>
<dbReference type="Proteomes" id="UP000322214">
    <property type="component" value="Chromosome"/>
</dbReference>
<reference evidence="3 4" key="1">
    <citation type="submission" date="2019-08" db="EMBL/GenBank/DDBJ databases">
        <title>Deep-cultivation of Planctomycetes and their phenomic and genomic characterization uncovers novel biology.</title>
        <authorList>
            <person name="Wiegand S."/>
            <person name="Jogler M."/>
            <person name="Boedeker C."/>
            <person name="Pinto D."/>
            <person name="Vollmers J."/>
            <person name="Rivas-Marin E."/>
            <person name="Kohn T."/>
            <person name="Peeters S.H."/>
            <person name="Heuer A."/>
            <person name="Rast P."/>
            <person name="Oberbeckmann S."/>
            <person name="Bunk B."/>
            <person name="Jeske O."/>
            <person name="Meyerdierks A."/>
            <person name="Storesund J.E."/>
            <person name="Kallscheuer N."/>
            <person name="Luecker S."/>
            <person name="Lage O.M."/>
            <person name="Pohl T."/>
            <person name="Merkel B.J."/>
            <person name="Hornburger P."/>
            <person name="Mueller R.-W."/>
            <person name="Bruemmer F."/>
            <person name="Labrenz M."/>
            <person name="Spormann A.M."/>
            <person name="Op den Camp H."/>
            <person name="Overmann J."/>
            <person name="Amann R."/>
            <person name="Jetten M.S.M."/>
            <person name="Mascher T."/>
            <person name="Medema M.H."/>
            <person name="Devos D.P."/>
            <person name="Kaster A.-K."/>
            <person name="Ovreas L."/>
            <person name="Rohde M."/>
            <person name="Galperin M.Y."/>
            <person name="Jogler C."/>
        </authorList>
    </citation>
    <scope>NUCLEOTIDE SEQUENCE [LARGE SCALE GENOMIC DNA]</scope>
    <source>
        <strain evidence="3 4">FC18</strain>
    </source>
</reference>
<evidence type="ECO:0000313" key="3">
    <source>
        <dbReference type="EMBL" id="QEG24661.1"/>
    </source>
</evidence>
<dbReference type="SUPFAM" id="SSF55961">
    <property type="entry name" value="Bet v1-like"/>
    <property type="match status" value="1"/>
</dbReference>
<dbReference type="KEGG" id="mff:MFFC18_45820"/>
<evidence type="ECO:0000256" key="1">
    <source>
        <dbReference type="SAM" id="Phobius"/>
    </source>
</evidence>
<dbReference type="AlphaFoldDB" id="A0A5B9PQB5"/>
<dbReference type="Pfam" id="PF13460">
    <property type="entry name" value="NAD_binding_10"/>
    <property type="match status" value="1"/>
</dbReference>
<organism evidence="3 4">
    <name type="scientific">Mariniblastus fucicola</name>
    <dbReference type="NCBI Taxonomy" id="980251"/>
    <lineage>
        <taxon>Bacteria</taxon>
        <taxon>Pseudomonadati</taxon>
        <taxon>Planctomycetota</taxon>
        <taxon>Planctomycetia</taxon>
        <taxon>Pirellulales</taxon>
        <taxon>Pirellulaceae</taxon>
        <taxon>Mariniblastus</taxon>
    </lineage>
</organism>
<dbReference type="PANTHER" id="PTHR12126:SF11">
    <property type="entry name" value="NADH DEHYDROGENASE [UBIQUINONE] 1 ALPHA SUBCOMPLEX SUBUNIT 9, MITOCHONDRIAL"/>
    <property type="match status" value="1"/>
</dbReference>
<protein>
    <submittedName>
        <fullName evidence="3">NAD dependent epimerase/dehydratase family protein</fullName>
    </submittedName>
</protein>